<feature type="signal peptide" evidence="1">
    <location>
        <begin position="1"/>
        <end position="23"/>
    </location>
</feature>
<evidence type="ECO:0000313" key="2">
    <source>
        <dbReference type="EMBL" id="KAJ7321330.1"/>
    </source>
</evidence>
<evidence type="ECO:0008006" key="4">
    <source>
        <dbReference type="Google" id="ProtNLM"/>
    </source>
</evidence>
<keyword evidence="3" id="KW-1185">Reference proteome</keyword>
<name>A0AAD6ZGT3_9AGAR</name>
<proteinExistence type="predicted"/>
<comment type="caution">
    <text evidence="2">The sequence shown here is derived from an EMBL/GenBank/DDBJ whole genome shotgun (WGS) entry which is preliminary data.</text>
</comment>
<dbReference type="AlphaFoldDB" id="A0AAD6ZGT3"/>
<dbReference type="Proteomes" id="UP001218218">
    <property type="component" value="Unassembled WGS sequence"/>
</dbReference>
<sequence>MPNVRCPTTSLCCLAIILLDLHAQSFWCICAVTARPPCCAIFCLLYLELKRCFRFSHVRSAPSNNKSITLTD</sequence>
<gene>
    <name evidence="2" type="ORF">DFH08DRAFT_384262</name>
</gene>
<dbReference type="EMBL" id="JARIHO010000051">
    <property type="protein sequence ID" value="KAJ7321330.1"/>
    <property type="molecule type" value="Genomic_DNA"/>
</dbReference>
<feature type="chain" id="PRO_5042086707" description="Secreted protein" evidence="1">
    <location>
        <begin position="24"/>
        <end position="72"/>
    </location>
</feature>
<organism evidence="2 3">
    <name type="scientific">Mycena albidolilacea</name>
    <dbReference type="NCBI Taxonomy" id="1033008"/>
    <lineage>
        <taxon>Eukaryota</taxon>
        <taxon>Fungi</taxon>
        <taxon>Dikarya</taxon>
        <taxon>Basidiomycota</taxon>
        <taxon>Agaricomycotina</taxon>
        <taxon>Agaricomycetes</taxon>
        <taxon>Agaricomycetidae</taxon>
        <taxon>Agaricales</taxon>
        <taxon>Marasmiineae</taxon>
        <taxon>Mycenaceae</taxon>
        <taxon>Mycena</taxon>
    </lineage>
</organism>
<reference evidence="2" key="1">
    <citation type="submission" date="2023-03" db="EMBL/GenBank/DDBJ databases">
        <title>Massive genome expansion in bonnet fungi (Mycena s.s.) driven by repeated elements and novel gene families across ecological guilds.</title>
        <authorList>
            <consortium name="Lawrence Berkeley National Laboratory"/>
            <person name="Harder C.B."/>
            <person name="Miyauchi S."/>
            <person name="Viragh M."/>
            <person name="Kuo A."/>
            <person name="Thoen E."/>
            <person name="Andreopoulos B."/>
            <person name="Lu D."/>
            <person name="Skrede I."/>
            <person name="Drula E."/>
            <person name="Henrissat B."/>
            <person name="Morin E."/>
            <person name="Kohler A."/>
            <person name="Barry K."/>
            <person name="LaButti K."/>
            <person name="Morin E."/>
            <person name="Salamov A."/>
            <person name="Lipzen A."/>
            <person name="Mereny Z."/>
            <person name="Hegedus B."/>
            <person name="Baldrian P."/>
            <person name="Stursova M."/>
            <person name="Weitz H."/>
            <person name="Taylor A."/>
            <person name="Grigoriev I.V."/>
            <person name="Nagy L.G."/>
            <person name="Martin F."/>
            <person name="Kauserud H."/>
        </authorList>
    </citation>
    <scope>NUCLEOTIDE SEQUENCE</scope>
    <source>
        <strain evidence="2">CBHHK002</strain>
    </source>
</reference>
<accession>A0AAD6ZGT3</accession>
<keyword evidence="1" id="KW-0732">Signal</keyword>
<evidence type="ECO:0000256" key="1">
    <source>
        <dbReference type="SAM" id="SignalP"/>
    </source>
</evidence>
<protein>
    <recommendedName>
        <fullName evidence="4">Secreted protein</fullName>
    </recommendedName>
</protein>
<evidence type="ECO:0000313" key="3">
    <source>
        <dbReference type="Proteomes" id="UP001218218"/>
    </source>
</evidence>